<evidence type="ECO:0000256" key="2">
    <source>
        <dbReference type="ARBA" id="ARBA00023125"/>
    </source>
</evidence>
<dbReference type="InterPro" id="IPR015358">
    <property type="entry name" value="Tscrpt_reg_MerR_DNA-bd"/>
</dbReference>
<feature type="domain" description="HTH merR-type" evidence="5">
    <location>
        <begin position="1"/>
        <end position="68"/>
    </location>
</feature>
<proteinExistence type="predicted"/>
<dbReference type="InterPro" id="IPR000551">
    <property type="entry name" value="MerR-type_HTH_dom"/>
</dbReference>
<dbReference type="PANTHER" id="PTHR30204:SF94">
    <property type="entry name" value="HEAVY METAL-DEPENDENT TRANSCRIPTIONAL REGULATOR HI_0293-RELATED"/>
    <property type="match status" value="1"/>
</dbReference>
<gene>
    <name evidence="6" type="ORF">FB390_4492</name>
</gene>
<keyword evidence="2 6" id="KW-0238">DNA-binding</keyword>
<dbReference type="PANTHER" id="PTHR30204">
    <property type="entry name" value="REDOX-CYCLING DRUG-SENSING TRANSCRIPTIONAL ACTIVATOR SOXR"/>
    <property type="match status" value="1"/>
</dbReference>
<comment type="caution">
    <text evidence="6">The sequence shown here is derived from an EMBL/GenBank/DDBJ whole genome shotgun (WGS) entry which is preliminary data.</text>
</comment>
<dbReference type="PROSITE" id="PS50937">
    <property type="entry name" value="HTH_MERR_2"/>
    <property type="match status" value="1"/>
</dbReference>
<dbReference type="Pfam" id="PF09278">
    <property type="entry name" value="MerR-DNA-bind"/>
    <property type="match status" value="1"/>
</dbReference>
<reference evidence="6 7" key="1">
    <citation type="submission" date="2019-06" db="EMBL/GenBank/DDBJ databases">
        <title>Sequencing the genomes of 1000 actinobacteria strains.</title>
        <authorList>
            <person name="Klenk H.-P."/>
        </authorList>
    </citation>
    <scope>NUCLEOTIDE SEQUENCE [LARGE SCALE GENOMIC DNA]</scope>
    <source>
        <strain evidence="6 7">DSM 103495</strain>
    </source>
</reference>
<protein>
    <submittedName>
        <fullName evidence="6">DNA-binding transcriptional MerR regulator</fullName>
    </submittedName>
</protein>
<organism evidence="6 7">
    <name type="scientific">Nocardia bhagyanarayanae</name>
    <dbReference type="NCBI Taxonomy" id="1215925"/>
    <lineage>
        <taxon>Bacteria</taxon>
        <taxon>Bacillati</taxon>
        <taxon>Actinomycetota</taxon>
        <taxon>Actinomycetes</taxon>
        <taxon>Mycobacteriales</taxon>
        <taxon>Nocardiaceae</taxon>
        <taxon>Nocardia</taxon>
    </lineage>
</organism>
<evidence type="ECO:0000313" key="6">
    <source>
        <dbReference type="EMBL" id="TQM32794.1"/>
    </source>
</evidence>
<dbReference type="AlphaFoldDB" id="A0A543FGB9"/>
<dbReference type="SMART" id="SM00422">
    <property type="entry name" value="HTH_MERR"/>
    <property type="match status" value="1"/>
</dbReference>
<evidence type="ECO:0000259" key="5">
    <source>
        <dbReference type="PROSITE" id="PS50937"/>
    </source>
</evidence>
<dbReference type="Gene3D" id="1.10.1660.10">
    <property type="match status" value="1"/>
</dbReference>
<dbReference type="EMBL" id="VFPG01000001">
    <property type="protein sequence ID" value="TQM32794.1"/>
    <property type="molecule type" value="Genomic_DNA"/>
</dbReference>
<dbReference type="SUPFAM" id="SSF46955">
    <property type="entry name" value="Putative DNA-binding domain"/>
    <property type="match status" value="1"/>
</dbReference>
<keyword evidence="3" id="KW-0804">Transcription</keyword>
<name>A0A543FGB9_9NOCA</name>
<dbReference type="PRINTS" id="PR00040">
    <property type="entry name" value="HTHMERR"/>
</dbReference>
<dbReference type="OrthoDB" id="4567915at2"/>
<evidence type="ECO:0000256" key="1">
    <source>
        <dbReference type="ARBA" id="ARBA00023015"/>
    </source>
</evidence>
<accession>A0A543FGB9</accession>
<keyword evidence="7" id="KW-1185">Reference proteome</keyword>
<dbReference type="Pfam" id="PF00376">
    <property type="entry name" value="MerR"/>
    <property type="match status" value="1"/>
</dbReference>
<dbReference type="CDD" id="cd01282">
    <property type="entry name" value="HTH_MerR-like_sg3"/>
    <property type="match status" value="1"/>
</dbReference>
<keyword evidence="4" id="KW-0175">Coiled coil</keyword>
<dbReference type="InterPro" id="IPR047057">
    <property type="entry name" value="MerR_fam"/>
</dbReference>
<feature type="coiled-coil region" evidence="4">
    <location>
        <begin position="83"/>
        <end position="117"/>
    </location>
</feature>
<keyword evidence="1" id="KW-0805">Transcription regulation</keyword>
<dbReference type="Proteomes" id="UP000316331">
    <property type="component" value="Unassembled WGS sequence"/>
</dbReference>
<dbReference type="RefSeq" id="WP_141810648.1">
    <property type="nucleotide sequence ID" value="NZ_VFPG01000001.1"/>
</dbReference>
<dbReference type="GO" id="GO:0003677">
    <property type="term" value="F:DNA binding"/>
    <property type="evidence" value="ECO:0007669"/>
    <property type="project" value="UniProtKB-KW"/>
</dbReference>
<evidence type="ECO:0000313" key="7">
    <source>
        <dbReference type="Proteomes" id="UP000316331"/>
    </source>
</evidence>
<dbReference type="InterPro" id="IPR009061">
    <property type="entry name" value="DNA-bd_dom_put_sf"/>
</dbReference>
<sequence>MLIGEFADRSGTSARMLRYYEQQGLVRARRSANGYRVYDEGELPIVHKIRSMQELGFELDELSPFVTCMRAGNPSGDECPESMDTLRRRLTEVNDAIDELLAIRELLHRQLATAESKGYQ</sequence>
<evidence type="ECO:0000256" key="4">
    <source>
        <dbReference type="SAM" id="Coils"/>
    </source>
</evidence>
<dbReference type="GO" id="GO:0003700">
    <property type="term" value="F:DNA-binding transcription factor activity"/>
    <property type="evidence" value="ECO:0007669"/>
    <property type="project" value="InterPro"/>
</dbReference>
<evidence type="ECO:0000256" key="3">
    <source>
        <dbReference type="ARBA" id="ARBA00023163"/>
    </source>
</evidence>